<feature type="compositionally biased region" description="Basic and acidic residues" evidence="1">
    <location>
        <begin position="209"/>
        <end position="221"/>
    </location>
</feature>
<dbReference type="SUPFAM" id="SSF56281">
    <property type="entry name" value="Metallo-hydrolase/oxidoreductase"/>
    <property type="match status" value="1"/>
</dbReference>
<feature type="region of interest" description="Disordered" evidence="1">
    <location>
        <begin position="198"/>
        <end position="221"/>
    </location>
</feature>
<dbReference type="Pfam" id="PF00753">
    <property type="entry name" value="Lactamase_B"/>
    <property type="match status" value="1"/>
</dbReference>
<dbReference type="InterPro" id="IPR036866">
    <property type="entry name" value="RibonucZ/Hydroxyglut_hydro"/>
</dbReference>
<gene>
    <name evidence="3" type="ORF">GA0111570_101455</name>
</gene>
<dbReference type="EMBL" id="FMYF01000001">
    <property type="protein sequence ID" value="SDB80179.1"/>
    <property type="molecule type" value="Genomic_DNA"/>
</dbReference>
<evidence type="ECO:0000313" key="4">
    <source>
        <dbReference type="Proteomes" id="UP000199086"/>
    </source>
</evidence>
<dbReference type="CDD" id="cd06262">
    <property type="entry name" value="metallo-hydrolase-like_MBL-fold"/>
    <property type="match status" value="1"/>
</dbReference>
<protein>
    <submittedName>
        <fullName evidence="3">Glyoxylase, beta-lactamase superfamily II</fullName>
    </submittedName>
</protein>
<feature type="domain" description="Metallo-beta-lactamase" evidence="2">
    <location>
        <begin position="34"/>
        <end position="200"/>
    </location>
</feature>
<dbReference type="PANTHER" id="PTHR46233:SF1">
    <property type="entry name" value="CONSERVED PROTEIN"/>
    <property type="match status" value="1"/>
</dbReference>
<accession>A0A1G6GE44</accession>
<evidence type="ECO:0000256" key="1">
    <source>
        <dbReference type="SAM" id="MobiDB-lite"/>
    </source>
</evidence>
<dbReference type="OrthoDB" id="2971563at2"/>
<dbReference type="InterPro" id="IPR001279">
    <property type="entry name" value="Metallo-B-lactamas"/>
</dbReference>
<dbReference type="SMART" id="SM00849">
    <property type="entry name" value="Lactamase_B"/>
    <property type="match status" value="1"/>
</dbReference>
<name>A0A1G6GE44_9ACTN</name>
<dbReference type="Proteomes" id="UP000199086">
    <property type="component" value="Unassembled WGS sequence"/>
</dbReference>
<dbReference type="AlphaFoldDB" id="A0A1G6GE44"/>
<evidence type="ECO:0000313" key="3">
    <source>
        <dbReference type="EMBL" id="SDB80179.1"/>
    </source>
</evidence>
<organism evidence="3 4">
    <name type="scientific">Raineyella antarctica</name>
    <dbReference type="NCBI Taxonomy" id="1577474"/>
    <lineage>
        <taxon>Bacteria</taxon>
        <taxon>Bacillati</taxon>
        <taxon>Actinomycetota</taxon>
        <taxon>Actinomycetes</taxon>
        <taxon>Propionibacteriales</taxon>
        <taxon>Propionibacteriaceae</taxon>
        <taxon>Raineyella</taxon>
    </lineage>
</organism>
<keyword evidence="4" id="KW-1185">Reference proteome</keyword>
<dbReference type="PANTHER" id="PTHR46233">
    <property type="entry name" value="HYDROXYACYLGLUTATHIONE HYDROLASE GLOC"/>
    <property type="match status" value="1"/>
</dbReference>
<dbReference type="InterPro" id="IPR051453">
    <property type="entry name" value="MBL_Glyoxalase_II"/>
</dbReference>
<proteinExistence type="predicted"/>
<dbReference type="Gene3D" id="3.60.15.10">
    <property type="entry name" value="Ribonuclease Z/Hydroxyacylglutathione hydrolase-like"/>
    <property type="match status" value="1"/>
</dbReference>
<evidence type="ECO:0000259" key="2">
    <source>
        <dbReference type="SMART" id="SM00849"/>
    </source>
</evidence>
<sequence>MSPVEKYHVEPGGPEVRVPVGELMLTKASVGPTDNNAYLIAGPSGPIVLVDCAADADRLSELAGDRTVGLIVTTHQHPDHIRVLAEMAGRTGASLVCGEPDRATIEERTGTRQRGVWDGDVVRCDGIGLGVIGLVGHTPGSITLVIQQEGGPAHLLTGDAIFPGGLGKTNSPEAFDSLYGDAVAKVFDRFPDSTVIHPGHGDSTTVGAERPHLEEWRRRGW</sequence>
<reference evidence="3 4" key="1">
    <citation type="submission" date="2016-06" db="EMBL/GenBank/DDBJ databases">
        <authorList>
            <person name="Olsen C.W."/>
            <person name="Carey S."/>
            <person name="Hinshaw L."/>
            <person name="Karasin A.I."/>
        </authorList>
    </citation>
    <scope>NUCLEOTIDE SEQUENCE [LARGE SCALE GENOMIC DNA]</scope>
    <source>
        <strain evidence="3 4">LZ-22</strain>
    </source>
</reference>
<dbReference type="STRING" id="1577474.GA0111570_101455"/>
<dbReference type="RefSeq" id="WP_092605886.1">
    <property type="nucleotide sequence ID" value="NZ_FMYF01000001.1"/>
</dbReference>